<keyword evidence="2" id="KW-0560">Oxidoreductase</keyword>
<gene>
    <name evidence="5" type="ORF">CF651_23890</name>
</gene>
<dbReference type="FunFam" id="3.40.50.720:FF:000047">
    <property type="entry name" value="NADP-dependent L-serine/L-allo-threonine dehydrogenase"/>
    <property type="match status" value="1"/>
</dbReference>
<keyword evidence="6" id="KW-1185">Reference proteome</keyword>
<evidence type="ECO:0000256" key="3">
    <source>
        <dbReference type="RuleBase" id="RU000363"/>
    </source>
</evidence>
<dbReference type="Gene3D" id="3.40.50.720">
    <property type="entry name" value="NAD(P)-binding Rossmann-like Domain"/>
    <property type="match status" value="1"/>
</dbReference>
<dbReference type="PANTHER" id="PTHR43115">
    <property type="entry name" value="DEHYDROGENASE/REDUCTASE SDR FAMILY MEMBER 11"/>
    <property type="match status" value="1"/>
</dbReference>
<dbReference type="PRINTS" id="PR00080">
    <property type="entry name" value="SDRFAMILY"/>
</dbReference>
<dbReference type="GO" id="GO:0016616">
    <property type="term" value="F:oxidoreductase activity, acting on the CH-OH group of donors, NAD or NADP as acceptor"/>
    <property type="evidence" value="ECO:0007669"/>
    <property type="project" value="UniProtKB-ARBA"/>
</dbReference>
<feature type="domain" description="Ketoreductase" evidence="4">
    <location>
        <begin position="7"/>
        <end position="189"/>
    </location>
</feature>
<organism evidence="5 6">
    <name type="scientific">Paenibacillus rigui</name>
    <dbReference type="NCBI Taxonomy" id="554312"/>
    <lineage>
        <taxon>Bacteria</taxon>
        <taxon>Bacillati</taxon>
        <taxon>Bacillota</taxon>
        <taxon>Bacilli</taxon>
        <taxon>Bacillales</taxon>
        <taxon>Paenibacillaceae</taxon>
        <taxon>Paenibacillus</taxon>
    </lineage>
</organism>
<dbReference type="PROSITE" id="PS00061">
    <property type="entry name" value="ADH_SHORT"/>
    <property type="match status" value="1"/>
</dbReference>
<sequence length="247" mass="26522">MENIQSKVVIITGASSGIGQATALLLGKYGAKVVLAARREERLKSIAEQIQRSGGSAVYAKTDVASAADMQKLADYALQQYGQIDVLINNAGIMPLSFLYELKIEEWDKMVDVNIKGVLYGIAAVLPTMRERKSGHIITVSSVSGYRVDPTAAVYSGTKFAVRAISEGLRQEEGPASGIRTTIVSPGVTSTELTKSISNEEIKGWVDQMSHFAISPDSIARAIAFAMNEPADTSVNEMIVRPTIQPS</sequence>
<evidence type="ECO:0000256" key="2">
    <source>
        <dbReference type="ARBA" id="ARBA00023002"/>
    </source>
</evidence>
<name>A0A229UK89_9BACL</name>
<proteinExistence type="inferred from homology"/>
<dbReference type="InterPro" id="IPR057326">
    <property type="entry name" value="KR_dom"/>
</dbReference>
<accession>A0A229UK89</accession>
<evidence type="ECO:0000259" key="4">
    <source>
        <dbReference type="SMART" id="SM00822"/>
    </source>
</evidence>
<comment type="caution">
    <text evidence="5">The sequence shown here is derived from an EMBL/GenBank/DDBJ whole genome shotgun (WGS) entry which is preliminary data.</text>
</comment>
<comment type="similarity">
    <text evidence="1 3">Belongs to the short-chain dehydrogenases/reductases (SDR) family.</text>
</comment>
<dbReference type="OrthoDB" id="9775296at2"/>
<evidence type="ECO:0000313" key="6">
    <source>
        <dbReference type="Proteomes" id="UP000215509"/>
    </source>
</evidence>
<evidence type="ECO:0000256" key="1">
    <source>
        <dbReference type="ARBA" id="ARBA00006484"/>
    </source>
</evidence>
<protein>
    <submittedName>
        <fullName evidence="5">Oxidoreductase</fullName>
    </submittedName>
</protein>
<dbReference type="PANTHER" id="PTHR43115:SF4">
    <property type="entry name" value="DEHYDROGENASE_REDUCTASE SDR FAMILY MEMBER 11"/>
    <property type="match status" value="1"/>
</dbReference>
<dbReference type="Proteomes" id="UP000215509">
    <property type="component" value="Unassembled WGS sequence"/>
</dbReference>
<dbReference type="InterPro" id="IPR036291">
    <property type="entry name" value="NAD(P)-bd_dom_sf"/>
</dbReference>
<dbReference type="InterPro" id="IPR020904">
    <property type="entry name" value="Sc_DH/Rdtase_CS"/>
</dbReference>
<dbReference type="InterPro" id="IPR002347">
    <property type="entry name" value="SDR_fam"/>
</dbReference>
<dbReference type="SMART" id="SM00822">
    <property type="entry name" value="PKS_KR"/>
    <property type="match status" value="1"/>
</dbReference>
<dbReference type="AlphaFoldDB" id="A0A229UK89"/>
<dbReference type="EMBL" id="NMQW01000038">
    <property type="protein sequence ID" value="OXM83791.1"/>
    <property type="molecule type" value="Genomic_DNA"/>
</dbReference>
<dbReference type="PRINTS" id="PR00081">
    <property type="entry name" value="GDHRDH"/>
</dbReference>
<evidence type="ECO:0000313" key="5">
    <source>
        <dbReference type="EMBL" id="OXM83791.1"/>
    </source>
</evidence>
<dbReference type="SUPFAM" id="SSF51735">
    <property type="entry name" value="NAD(P)-binding Rossmann-fold domains"/>
    <property type="match status" value="1"/>
</dbReference>
<dbReference type="RefSeq" id="WP_094017402.1">
    <property type="nucleotide sequence ID" value="NZ_NMQW01000038.1"/>
</dbReference>
<dbReference type="Pfam" id="PF00106">
    <property type="entry name" value="adh_short"/>
    <property type="match status" value="1"/>
</dbReference>
<reference evidence="5 6" key="1">
    <citation type="submission" date="2017-07" db="EMBL/GenBank/DDBJ databases">
        <title>Genome sequencing and assembly of Paenibacillus rigui.</title>
        <authorList>
            <person name="Mayilraj S."/>
        </authorList>
    </citation>
    <scope>NUCLEOTIDE SEQUENCE [LARGE SCALE GENOMIC DNA]</scope>
    <source>
        <strain evidence="5 6">JCM 16352</strain>
    </source>
</reference>